<evidence type="ECO:0000313" key="1">
    <source>
        <dbReference type="EMBL" id="MBX41839.1"/>
    </source>
</evidence>
<organism evidence="1">
    <name type="scientific">Rhizophora mucronata</name>
    <name type="common">Asiatic mangrove</name>
    <dbReference type="NCBI Taxonomy" id="61149"/>
    <lineage>
        <taxon>Eukaryota</taxon>
        <taxon>Viridiplantae</taxon>
        <taxon>Streptophyta</taxon>
        <taxon>Embryophyta</taxon>
        <taxon>Tracheophyta</taxon>
        <taxon>Spermatophyta</taxon>
        <taxon>Magnoliopsida</taxon>
        <taxon>eudicotyledons</taxon>
        <taxon>Gunneridae</taxon>
        <taxon>Pentapetalae</taxon>
        <taxon>rosids</taxon>
        <taxon>fabids</taxon>
        <taxon>Malpighiales</taxon>
        <taxon>Rhizophoraceae</taxon>
        <taxon>Rhizophora</taxon>
    </lineage>
</organism>
<proteinExistence type="predicted"/>
<dbReference type="AlphaFoldDB" id="A0A2P2NHB0"/>
<dbReference type="EMBL" id="GGEC01061355">
    <property type="protein sequence ID" value="MBX41839.1"/>
    <property type="molecule type" value="Transcribed_RNA"/>
</dbReference>
<protein>
    <submittedName>
        <fullName evidence="1">Uncharacterized protein</fullName>
    </submittedName>
</protein>
<name>A0A2P2NHB0_RHIMU</name>
<reference evidence="1" key="1">
    <citation type="submission" date="2018-02" db="EMBL/GenBank/DDBJ databases">
        <title>Rhizophora mucronata_Transcriptome.</title>
        <authorList>
            <person name="Meera S.P."/>
            <person name="Sreeshan A."/>
            <person name="Augustine A."/>
        </authorList>
    </citation>
    <scope>NUCLEOTIDE SEQUENCE</scope>
    <source>
        <tissue evidence="1">Leaf</tissue>
    </source>
</reference>
<accession>A0A2P2NHB0</accession>
<sequence>MNSRKFKIVIFNKRLPRTTS</sequence>